<proteinExistence type="predicted"/>
<keyword evidence="2" id="KW-0812">Transmembrane</keyword>
<evidence type="ECO:0000256" key="1">
    <source>
        <dbReference type="SAM" id="MobiDB-lite"/>
    </source>
</evidence>
<keyword evidence="2" id="KW-1133">Transmembrane helix</keyword>
<dbReference type="InterPro" id="IPR008969">
    <property type="entry name" value="CarboxyPept-like_regulatory"/>
</dbReference>
<dbReference type="SUPFAM" id="SSF49464">
    <property type="entry name" value="Carboxypeptidase regulatory domain-like"/>
    <property type="match status" value="1"/>
</dbReference>
<evidence type="ECO:0008006" key="5">
    <source>
        <dbReference type="Google" id="ProtNLM"/>
    </source>
</evidence>
<organism evidence="3 4">
    <name type="scientific">Candidatus Woesebacteria bacterium GW2011_GWB1_39_10b</name>
    <dbReference type="NCBI Taxonomy" id="1618573"/>
    <lineage>
        <taxon>Bacteria</taxon>
        <taxon>Candidatus Woeseibacteriota</taxon>
    </lineage>
</organism>
<sequence length="330" mass="36773">MEEQHPIPQQISAYQFRLVGDMTLKQFFQVAGGALVALFIYSSNLPAYVKWPLIIFFFLFGVALAFFPLEDRPLAKWLILFFKAIYSPTIYVWKKTAAKPTFFQPEPEAETAPITPPSEVQDTILPKKEELEVEVSPELKRLEEGEKQFLTNVTAQFSSPPTPVIPETKKRDVYVPSQGRVDIKLDEKPQVIRETSGQISPTFAESKLSPMKGQLSTGAQEAQFSTTADPSTPTKPNIIVGQVLDSEGKIVEAAILEILDPDGRPVRALKSNKLGHFMIVTPLIDGKYEIITEKDGLTFDVLSIDVKGEIIPPIAIRASENTEILKDIKT</sequence>
<keyword evidence="2" id="KW-0472">Membrane</keyword>
<accession>A0A0G0LP86</accession>
<feature type="transmembrane region" description="Helical" evidence="2">
    <location>
        <begin position="24"/>
        <end position="41"/>
    </location>
</feature>
<protein>
    <recommendedName>
        <fullName evidence="5">Minus agglutinin</fullName>
    </recommendedName>
</protein>
<comment type="caution">
    <text evidence="3">The sequence shown here is derived from an EMBL/GenBank/DDBJ whole genome shotgun (WGS) entry which is preliminary data.</text>
</comment>
<feature type="region of interest" description="Disordered" evidence="1">
    <location>
        <begin position="214"/>
        <end position="234"/>
    </location>
</feature>
<gene>
    <name evidence="3" type="ORF">UT19_C0008G0013</name>
</gene>
<evidence type="ECO:0000313" key="4">
    <source>
        <dbReference type="Proteomes" id="UP000034932"/>
    </source>
</evidence>
<evidence type="ECO:0000256" key="2">
    <source>
        <dbReference type="SAM" id="Phobius"/>
    </source>
</evidence>
<evidence type="ECO:0000313" key="3">
    <source>
        <dbReference type="EMBL" id="KKQ93688.1"/>
    </source>
</evidence>
<dbReference type="EMBL" id="LBVW01000008">
    <property type="protein sequence ID" value="KKQ93688.1"/>
    <property type="molecule type" value="Genomic_DNA"/>
</dbReference>
<dbReference type="STRING" id="1618573.UT19_C0008G0013"/>
<name>A0A0G0LP86_9BACT</name>
<dbReference type="Proteomes" id="UP000034932">
    <property type="component" value="Unassembled WGS sequence"/>
</dbReference>
<reference evidence="3 4" key="1">
    <citation type="journal article" date="2015" name="Nature">
        <title>rRNA introns, odd ribosomes, and small enigmatic genomes across a large radiation of phyla.</title>
        <authorList>
            <person name="Brown C.T."/>
            <person name="Hug L.A."/>
            <person name="Thomas B.C."/>
            <person name="Sharon I."/>
            <person name="Castelle C.J."/>
            <person name="Singh A."/>
            <person name="Wilkins M.J."/>
            <person name="Williams K.H."/>
            <person name="Banfield J.F."/>
        </authorList>
    </citation>
    <scope>NUCLEOTIDE SEQUENCE [LARGE SCALE GENOMIC DNA]</scope>
</reference>
<feature type="transmembrane region" description="Helical" evidence="2">
    <location>
        <begin position="48"/>
        <end position="68"/>
    </location>
</feature>
<dbReference type="AlphaFoldDB" id="A0A0G0LP86"/>